<dbReference type="KEGG" id="pti:PHATRDRAFT_48642"/>
<proteinExistence type="predicted"/>
<dbReference type="OrthoDB" id="48469at2759"/>
<dbReference type="GeneID" id="7194840"/>
<feature type="compositionally biased region" description="Acidic residues" evidence="1">
    <location>
        <begin position="172"/>
        <end position="182"/>
    </location>
</feature>
<feature type="transmembrane region" description="Helical" evidence="2">
    <location>
        <begin position="765"/>
        <end position="785"/>
    </location>
</feature>
<evidence type="ECO:0008006" key="5">
    <source>
        <dbReference type="Google" id="ProtNLM"/>
    </source>
</evidence>
<sequence length="852" mass="94624">MVGLRFKRSVGPAADVKELQFVIALHQTCAPDTRENAAVGSVDIARLLASRHGLHITSTQAEDLVRSLGGGDTIGKAPEKKKTPSAIRFGLFSKKQALSTTQADGEVPALSASRLGALLHHSSTHSSMENNNNSRLLESASLGLRQNGGLETNSSLLSEAKEELADPSQYTEEIDELDDRDETEEEAVVVEDTFTNDMFSEQYLDMVQLLSTLLIPTFARAVREYKVGVDILPPIPEPKTNSWFSPFSRLVWQLRTMLLHREQTVLDSLRASSDGSLLQQILQIMVTKTGESEPTVDEDFVRRLLVRYGESERAENIKLVQQMVEMASSPSGLFDEEALANAVASDLTQWDVPSEGRLSSMFYDIFYESNPHDVKNLEADDLMSGADEEAAEKKEPTKCAHACCKCFSCVFGRCRASPLFKAELFNIDMVVDCHSSAGSFAVSRLVQVETLTVRLFSLIVSSGVYGTAILAQPDIKNNCNLEEFWCKIFQTVFSWVVVMVVLSASGVLVLMPLSSGNNPYRRNPRRQLYAVGAAVVYAVVPFVLMNVFVEETKNDEERAIDSDEFRVLREFTMILGLILAGLFLIQMFLSSLRLRRGFSTRRAGVFDHITSTSNTRGEARLKHAATRKTRKIMENAISVHRIDTEAALRGTRQQLHRHQAAVDTSTMRNFIVHGEQYELAGGTMWTWLRILDGSLFDTEGIWLNTRLIVLQMAQVIVAAVFSFLLFLGVGLLAESAGNARDDLKPGFPSWVSDIVPTPLMVRVSLYPATIAAIVVMVLLISLYIPSAVSTILKYRSQFLPSLGSPYFVKYRAAVDYTYVNTANAIYGMIGAASLYWLMVGWLIFLCVWPFSQ</sequence>
<protein>
    <recommendedName>
        <fullName evidence="5">Transmembrane protein</fullName>
    </recommendedName>
</protein>
<keyword evidence="4" id="KW-1185">Reference proteome</keyword>
<dbReference type="AlphaFoldDB" id="B7G7Z0"/>
<evidence type="ECO:0000256" key="2">
    <source>
        <dbReference type="SAM" id="Phobius"/>
    </source>
</evidence>
<feature type="region of interest" description="Disordered" evidence="1">
    <location>
        <begin position="159"/>
        <end position="182"/>
    </location>
</feature>
<dbReference type="InParanoid" id="B7G7Z0"/>
<organism evidence="3 4">
    <name type="scientific">Phaeodactylum tricornutum (strain CCAP 1055/1)</name>
    <dbReference type="NCBI Taxonomy" id="556484"/>
    <lineage>
        <taxon>Eukaryota</taxon>
        <taxon>Sar</taxon>
        <taxon>Stramenopiles</taxon>
        <taxon>Ochrophyta</taxon>
        <taxon>Bacillariophyta</taxon>
        <taxon>Bacillariophyceae</taxon>
        <taxon>Bacillariophycidae</taxon>
        <taxon>Naviculales</taxon>
        <taxon>Phaeodactylaceae</taxon>
        <taxon>Phaeodactylum</taxon>
    </lineage>
</organism>
<feature type="non-terminal residue" evidence="3">
    <location>
        <position position="852"/>
    </location>
</feature>
<gene>
    <name evidence="3" type="ORF">PHATRDRAFT_48642</name>
</gene>
<feature type="transmembrane region" description="Helical" evidence="2">
    <location>
        <begin position="834"/>
        <end position="851"/>
    </location>
</feature>
<evidence type="ECO:0000313" key="4">
    <source>
        <dbReference type="Proteomes" id="UP000000759"/>
    </source>
</evidence>
<evidence type="ECO:0000256" key="1">
    <source>
        <dbReference type="SAM" id="MobiDB-lite"/>
    </source>
</evidence>
<dbReference type="HOGENOM" id="CLU_331681_0_0_1"/>
<keyword evidence="2" id="KW-1133">Transmembrane helix</keyword>
<reference evidence="4" key="2">
    <citation type="submission" date="2008-08" db="EMBL/GenBank/DDBJ databases">
        <authorList>
            <consortium name="Diatom Consortium"/>
            <person name="Grigoriev I."/>
            <person name="Grimwood J."/>
            <person name="Kuo A."/>
            <person name="Otillar R.P."/>
            <person name="Salamov A."/>
            <person name="Detter J.C."/>
            <person name="Lindquist E."/>
            <person name="Shapiro H."/>
            <person name="Lucas S."/>
            <person name="Glavina del Rio T."/>
            <person name="Pitluck S."/>
            <person name="Rokhsar D."/>
            <person name="Bowler C."/>
        </authorList>
    </citation>
    <scope>GENOME REANNOTATION</scope>
    <source>
        <strain evidence="4">CCAP 1055/1</strain>
    </source>
</reference>
<name>B7G7Z0_PHATC</name>
<keyword evidence="2" id="KW-0472">Membrane</keyword>
<feature type="transmembrane region" description="Helical" evidence="2">
    <location>
        <begin position="528"/>
        <end position="549"/>
    </location>
</feature>
<feature type="transmembrane region" description="Helical" evidence="2">
    <location>
        <begin position="715"/>
        <end position="733"/>
    </location>
</feature>
<dbReference type="RefSeq" id="XP_002183101.1">
    <property type="nucleotide sequence ID" value="XM_002183065.1"/>
</dbReference>
<feature type="transmembrane region" description="Helical" evidence="2">
    <location>
        <begin position="571"/>
        <end position="592"/>
    </location>
</feature>
<dbReference type="EMBL" id="CM000620">
    <property type="protein sequence ID" value="EEC45319.1"/>
    <property type="molecule type" value="Genomic_DNA"/>
</dbReference>
<dbReference type="PaxDb" id="2850-Phatr48642"/>
<keyword evidence="2" id="KW-0812">Transmembrane</keyword>
<reference evidence="3 4" key="1">
    <citation type="journal article" date="2008" name="Nature">
        <title>The Phaeodactylum genome reveals the evolutionary history of diatom genomes.</title>
        <authorList>
            <person name="Bowler C."/>
            <person name="Allen A.E."/>
            <person name="Badger J.H."/>
            <person name="Grimwood J."/>
            <person name="Jabbari K."/>
            <person name="Kuo A."/>
            <person name="Maheswari U."/>
            <person name="Martens C."/>
            <person name="Maumus F."/>
            <person name="Otillar R.P."/>
            <person name="Rayko E."/>
            <person name="Salamov A."/>
            <person name="Vandepoele K."/>
            <person name="Beszteri B."/>
            <person name="Gruber A."/>
            <person name="Heijde M."/>
            <person name="Katinka M."/>
            <person name="Mock T."/>
            <person name="Valentin K."/>
            <person name="Verret F."/>
            <person name="Berges J.A."/>
            <person name="Brownlee C."/>
            <person name="Cadoret J.P."/>
            <person name="Chiovitti A."/>
            <person name="Choi C.J."/>
            <person name="Coesel S."/>
            <person name="De Martino A."/>
            <person name="Detter J.C."/>
            <person name="Durkin C."/>
            <person name="Falciatore A."/>
            <person name="Fournet J."/>
            <person name="Haruta M."/>
            <person name="Huysman M.J."/>
            <person name="Jenkins B.D."/>
            <person name="Jiroutova K."/>
            <person name="Jorgensen R.E."/>
            <person name="Joubert Y."/>
            <person name="Kaplan A."/>
            <person name="Kroger N."/>
            <person name="Kroth P.G."/>
            <person name="La Roche J."/>
            <person name="Lindquist E."/>
            <person name="Lommer M."/>
            <person name="Martin-Jezequel V."/>
            <person name="Lopez P.J."/>
            <person name="Lucas S."/>
            <person name="Mangogna M."/>
            <person name="McGinnis K."/>
            <person name="Medlin L.K."/>
            <person name="Montsant A."/>
            <person name="Oudot-Le Secq M.P."/>
            <person name="Napoli C."/>
            <person name="Obornik M."/>
            <person name="Parker M.S."/>
            <person name="Petit J.L."/>
            <person name="Porcel B.M."/>
            <person name="Poulsen N."/>
            <person name="Robison M."/>
            <person name="Rychlewski L."/>
            <person name="Rynearson T.A."/>
            <person name="Schmutz J."/>
            <person name="Shapiro H."/>
            <person name="Siaut M."/>
            <person name="Stanley M."/>
            <person name="Sussman M.R."/>
            <person name="Taylor A.R."/>
            <person name="Vardi A."/>
            <person name="von Dassow P."/>
            <person name="Vyverman W."/>
            <person name="Willis A."/>
            <person name="Wyrwicz L.S."/>
            <person name="Rokhsar D.S."/>
            <person name="Weissenbach J."/>
            <person name="Armbrust E.V."/>
            <person name="Green B.R."/>
            <person name="Van de Peer Y."/>
            <person name="Grigoriev I.V."/>
        </authorList>
    </citation>
    <scope>NUCLEOTIDE SEQUENCE [LARGE SCALE GENOMIC DNA]</scope>
    <source>
        <strain evidence="3 4">CCAP 1055/1</strain>
    </source>
</reference>
<feature type="transmembrane region" description="Helical" evidence="2">
    <location>
        <begin position="492"/>
        <end position="516"/>
    </location>
</feature>
<evidence type="ECO:0000313" key="3">
    <source>
        <dbReference type="EMBL" id="EEC45319.1"/>
    </source>
</evidence>
<accession>B7G7Z0</accession>
<dbReference type="Proteomes" id="UP000000759">
    <property type="component" value="Chromosome 18"/>
</dbReference>